<comment type="caution">
    <text evidence="3">The sequence shown here is derived from an EMBL/GenBank/DDBJ whole genome shotgun (WGS) entry which is preliminary data.</text>
</comment>
<dbReference type="EMBL" id="JADOTZ010000001">
    <property type="protein sequence ID" value="MBG6085086.1"/>
    <property type="molecule type" value="Genomic_DNA"/>
</dbReference>
<dbReference type="Proteomes" id="UP000625033">
    <property type="component" value="Unassembled WGS sequence"/>
</dbReference>
<dbReference type="Gene3D" id="3.40.50.1820">
    <property type="entry name" value="alpha/beta hydrolase"/>
    <property type="match status" value="1"/>
</dbReference>
<name>A0A931GJ93_9MICC</name>
<dbReference type="InterPro" id="IPR029058">
    <property type="entry name" value="AB_hydrolase_fold"/>
</dbReference>
<sequence>MPGLQAAAVREQVLAGPHGDLTVRVYGVNAPTTPPAGESAPRPALVWAHGGAFAAGDLDMPEADWVGHELAGRGVVVISVDYRRAPMNGQERWGGEVRAGVHYPVPHDELEFAWAWVREHAASLGVDPDRVAIGGASAGANLAAGATVAMLHDGARRAAVGALPWQVLLAYPTLHAIQPPVPADLAQALAGAGLSEQFAPDAVRGFYENYLGAAGPAERAPLKAVPGTAGPGQLAGFPPTVIDAAELDELRVSAAAFSHTLGRARADVVLTTEPGATHGYLNRPDEEPAAARTIARFAQRLTHPS</sequence>
<dbReference type="InterPro" id="IPR013094">
    <property type="entry name" value="AB_hydrolase_3"/>
</dbReference>
<reference evidence="3" key="1">
    <citation type="submission" date="2020-11" db="EMBL/GenBank/DDBJ databases">
        <title>Sequencing the genomes of 1000 actinobacteria strains.</title>
        <authorList>
            <person name="Klenk H.-P."/>
        </authorList>
    </citation>
    <scope>NUCLEOTIDE SEQUENCE</scope>
    <source>
        <strain evidence="3">DSM 26152</strain>
    </source>
</reference>
<dbReference type="AlphaFoldDB" id="A0A931GJ93"/>
<protein>
    <submittedName>
        <fullName evidence="3">Acetyl esterase/lipase</fullName>
    </submittedName>
</protein>
<feature type="domain" description="Alpha/beta hydrolase fold-3" evidence="2">
    <location>
        <begin position="45"/>
        <end position="281"/>
    </location>
</feature>
<dbReference type="RefSeq" id="WP_196836312.1">
    <property type="nucleotide sequence ID" value="NZ_JADOTZ010000001.1"/>
</dbReference>
<organism evidence="3 4">
    <name type="scientific">Zhihengliuella flava</name>
    <dbReference type="NCBI Taxonomy" id="1285193"/>
    <lineage>
        <taxon>Bacteria</taxon>
        <taxon>Bacillati</taxon>
        <taxon>Actinomycetota</taxon>
        <taxon>Actinomycetes</taxon>
        <taxon>Micrococcales</taxon>
        <taxon>Micrococcaceae</taxon>
        <taxon>Zhihengliuella</taxon>
    </lineage>
</organism>
<evidence type="ECO:0000313" key="4">
    <source>
        <dbReference type="Proteomes" id="UP000625033"/>
    </source>
</evidence>
<dbReference type="SUPFAM" id="SSF53474">
    <property type="entry name" value="alpha/beta-Hydrolases"/>
    <property type="match status" value="1"/>
</dbReference>
<gene>
    <name evidence="3" type="ORF">IW252_001853</name>
</gene>
<accession>A0A931GJ93</accession>
<keyword evidence="4" id="KW-1185">Reference proteome</keyword>
<dbReference type="PANTHER" id="PTHR48081:SF8">
    <property type="entry name" value="ALPHA_BETA HYDROLASE FOLD-3 DOMAIN-CONTAINING PROTEIN-RELATED"/>
    <property type="match status" value="1"/>
</dbReference>
<proteinExistence type="predicted"/>
<dbReference type="Pfam" id="PF07859">
    <property type="entry name" value="Abhydrolase_3"/>
    <property type="match status" value="1"/>
</dbReference>
<dbReference type="GO" id="GO:0016787">
    <property type="term" value="F:hydrolase activity"/>
    <property type="evidence" value="ECO:0007669"/>
    <property type="project" value="UniProtKB-KW"/>
</dbReference>
<dbReference type="PANTHER" id="PTHR48081">
    <property type="entry name" value="AB HYDROLASE SUPERFAMILY PROTEIN C4A8.06C"/>
    <property type="match status" value="1"/>
</dbReference>
<evidence type="ECO:0000256" key="1">
    <source>
        <dbReference type="ARBA" id="ARBA00022801"/>
    </source>
</evidence>
<dbReference type="InterPro" id="IPR050300">
    <property type="entry name" value="GDXG_lipolytic_enzyme"/>
</dbReference>
<evidence type="ECO:0000259" key="2">
    <source>
        <dbReference type="Pfam" id="PF07859"/>
    </source>
</evidence>
<keyword evidence="1" id="KW-0378">Hydrolase</keyword>
<evidence type="ECO:0000313" key="3">
    <source>
        <dbReference type="EMBL" id="MBG6085086.1"/>
    </source>
</evidence>